<dbReference type="AlphaFoldDB" id="H6SIP8"/>
<dbReference type="STRING" id="1150469.RSPPHO_00049"/>
<dbReference type="InterPro" id="IPR000653">
    <property type="entry name" value="DegT/StrS_aminotransferase"/>
</dbReference>
<dbReference type="Gene3D" id="3.90.1150.10">
    <property type="entry name" value="Aspartate Aminotransferase, domain 1"/>
    <property type="match status" value="1"/>
</dbReference>
<dbReference type="PIRSF" id="PIRSF000390">
    <property type="entry name" value="PLP_StrS"/>
    <property type="match status" value="1"/>
</dbReference>
<dbReference type="Gene3D" id="3.40.640.10">
    <property type="entry name" value="Type I PLP-dependent aspartate aminotransferase-like (Major domain)"/>
    <property type="match status" value="1"/>
</dbReference>
<dbReference type="HOGENOM" id="CLU_033332_6_0_5"/>
<dbReference type="EMBL" id="HE663493">
    <property type="protein sequence ID" value="CCG06675.1"/>
    <property type="molecule type" value="Genomic_DNA"/>
</dbReference>
<gene>
    <name evidence="4" type="ORF">RSPPHO_00049</name>
</gene>
<dbReference type="Pfam" id="PF01041">
    <property type="entry name" value="DegT_DnrJ_EryC1"/>
    <property type="match status" value="1"/>
</dbReference>
<dbReference type="GO" id="GO:0008483">
    <property type="term" value="F:transaminase activity"/>
    <property type="evidence" value="ECO:0007669"/>
    <property type="project" value="TreeGrafter"/>
</dbReference>
<evidence type="ECO:0000256" key="1">
    <source>
        <dbReference type="ARBA" id="ARBA00022898"/>
    </source>
</evidence>
<dbReference type="GO" id="GO:0030170">
    <property type="term" value="F:pyridoxal phosphate binding"/>
    <property type="evidence" value="ECO:0007669"/>
    <property type="project" value="TreeGrafter"/>
</dbReference>
<dbReference type="eggNOG" id="COG0399">
    <property type="taxonomic scope" value="Bacteria"/>
</dbReference>
<dbReference type="GO" id="GO:0000271">
    <property type="term" value="P:polysaccharide biosynthetic process"/>
    <property type="evidence" value="ECO:0007669"/>
    <property type="project" value="TreeGrafter"/>
</dbReference>
<dbReference type="InterPro" id="IPR015422">
    <property type="entry name" value="PyrdxlP-dep_Trfase_small"/>
</dbReference>
<dbReference type="SUPFAM" id="SSF53383">
    <property type="entry name" value="PLP-dependent transferases"/>
    <property type="match status" value="1"/>
</dbReference>
<protein>
    <submittedName>
        <fullName evidence="4">Predicted pyridoxal phosphate-dependent enzyme</fullName>
    </submittedName>
</protein>
<dbReference type="PANTHER" id="PTHR30244:SF36">
    <property type="entry name" value="3-OXO-GLUCOSE-6-PHOSPHATE:GLUTAMATE AMINOTRANSFERASE"/>
    <property type="match status" value="1"/>
</dbReference>
<dbReference type="InterPro" id="IPR015421">
    <property type="entry name" value="PyrdxlP-dep_Trfase_major"/>
</dbReference>
<sequence>MIILRGTESVSQNLCVKLSDRLASLNECKGDVRQAMTRVLESGLTVLGPEVDAFEGAFARWLGVGAAVGVSSGTDAVMVALQVAGVRSGDRVVVDALASGASLVALTRLGAQPVRADVERATLTLAPAALEDILARESVQAVLVTHRDGHPADLPALKALCDAHRVALVEDCTEALGAAQGGRRVGCVGVSAAFCFGPERTLAALGRAGLVTCAQAEGGGALRTVRDTLLDCPMDSLQAAVLRAQLRGVDGAILRRQSIALRYDTALGPLGVVIPTERSSATHAYCRYVIRVADPQPVRAALAALGLGEEALWPFGTVADPLMPVAAQAVQQGIAVPVYPQLPAEHQRAVIAAIASAVRA</sequence>
<dbReference type="InterPro" id="IPR015424">
    <property type="entry name" value="PyrdxlP-dep_Trfase"/>
</dbReference>
<name>H6SIP8_PARPM</name>
<evidence type="ECO:0000313" key="4">
    <source>
        <dbReference type="EMBL" id="CCG06675.1"/>
    </source>
</evidence>
<evidence type="ECO:0000256" key="2">
    <source>
        <dbReference type="ARBA" id="ARBA00037999"/>
    </source>
</evidence>
<dbReference type="PATRIC" id="fig|1150469.3.peg.81"/>
<evidence type="ECO:0000256" key="3">
    <source>
        <dbReference type="RuleBase" id="RU004508"/>
    </source>
</evidence>
<dbReference type="PANTHER" id="PTHR30244">
    <property type="entry name" value="TRANSAMINASE"/>
    <property type="match status" value="1"/>
</dbReference>
<comment type="similarity">
    <text evidence="2 3">Belongs to the DegT/DnrJ/EryC1 family.</text>
</comment>
<keyword evidence="5" id="KW-1185">Reference proteome</keyword>
<dbReference type="Proteomes" id="UP000033220">
    <property type="component" value="Chromosome DSM 122"/>
</dbReference>
<organism evidence="4 5">
    <name type="scientific">Pararhodospirillum photometricum DSM 122</name>
    <dbReference type="NCBI Taxonomy" id="1150469"/>
    <lineage>
        <taxon>Bacteria</taxon>
        <taxon>Pseudomonadati</taxon>
        <taxon>Pseudomonadota</taxon>
        <taxon>Alphaproteobacteria</taxon>
        <taxon>Rhodospirillales</taxon>
        <taxon>Rhodospirillaceae</taxon>
        <taxon>Pararhodospirillum</taxon>
    </lineage>
</organism>
<proteinExistence type="inferred from homology"/>
<accession>H6SIP8</accession>
<reference evidence="4 5" key="1">
    <citation type="submission" date="2012-02" db="EMBL/GenBank/DDBJ databases">
        <title>Shotgun genome sequence of Phaeospirillum photometricum DSM 122.</title>
        <authorList>
            <person name="Duquesne K."/>
            <person name="Sturgis J."/>
        </authorList>
    </citation>
    <scope>NUCLEOTIDE SEQUENCE [LARGE SCALE GENOMIC DNA]</scope>
    <source>
        <strain evidence="5">DSM122</strain>
    </source>
</reference>
<keyword evidence="1 3" id="KW-0663">Pyridoxal phosphate</keyword>
<evidence type="ECO:0000313" key="5">
    <source>
        <dbReference type="Proteomes" id="UP000033220"/>
    </source>
</evidence>
<dbReference type="KEGG" id="rpm:RSPPHO_00049"/>